<gene>
    <name evidence="1" type="ORF">FA95DRAFT_1572220</name>
</gene>
<reference evidence="1" key="1">
    <citation type="submission" date="2021-02" db="EMBL/GenBank/DDBJ databases">
        <authorList>
            <consortium name="DOE Joint Genome Institute"/>
            <person name="Ahrendt S."/>
            <person name="Looney B.P."/>
            <person name="Miyauchi S."/>
            <person name="Morin E."/>
            <person name="Drula E."/>
            <person name="Courty P.E."/>
            <person name="Chicoki N."/>
            <person name="Fauchery L."/>
            <person name="Kohler A."/>
            <person name="Kuo A."/>
            <person name="Labutti K."/>
            <person name="Pangilinan J."/>
            <person name="Lipzen A."/>
            <person name="Riley R."/>
            <person name="Andreopoulos W."/>
            <person name="He G."/>
            <person name="Johnson J."/>
            <person name="Barry K.W."/>
            <person name="Grigoriev I.V."/>
            <person name="Nagy L."/>
            <person name="Hibbett D."/>
            <person name="Henrissat B."/>
            <person name="Matheny P.B."/>
            <person name="Labbe J."/>
            <person name="Martin F."/>
        </authorList>
    </citation>
    <scope>NUCLEOTIDE SEQUENCE</scope>
    <source>
        <strain evidence="1">FP105234-sp</strain>
    </source>
</reference>
<reference evidence="1" key="2">
    <citation type="journal article" date="2022" name="New Phytol.">
        <title>Evolutionary transition to the ectomycorrhizal habit in the genomes of a hyperdiverse lineage of mushroom-forming fungi.</title>
        <authorList>
            <person name="Looney B."/>
            <person name="Miyauchi S."/>
            <person name="Morin E."/>
            <person name="Drula E."/>
            <person name="Courty P.E."/>
            <person name="Kohler A."/>
            <person name="Kuo A."/>
            <person name="LaButti K."/>
            <person name="Pangilinan J."/>
            <person name="Lipzen A."/>
            <person name="Riley R."/>
            <person name="Andreopoulos W."/>
            <person name="He G."/>
            <person name="Johnson J."/>
            <person name="Nolan M."/>
            <person name="Tritt A."/>
            <person name="Barry K.W."/>
            <person name="Grigoriev I.V."/>
            <person name="Nagy L.G."/>
            <person name="Hibbett D."/>
            <person name="Henrissat B."/>
            <person name="Matheny P.B."/>
            <person name="Labbe J."/>
            <person name="Martin F.M."/>
        </authorList>
    </citation>
    <scope>NUCLEOTIDE SEQUENCE</scope>
    <source>
        <strain evidence="1">FP105234-sp</strain>
    </source>
</reference>
<protein>
    <submittedName>
        <fullName evidence="1">Uncharacterized protein</fullName>
    </submittedName>
</protein>
<sequence length="597" mass="65511">MAEEPATPGPSRSTGPTLQRGKACLRCRKRKMRCDGTKPACQQCQRAKKGDLCEYDDGKGKTRTQILRETISRLEARIKELEDPDRVSSSITLFDPHALLSEDSSSSGADSPSAFSTSQSPHTFPSTASSPPPPISTPPIWLPSANNSPDATSTPSSLSDVVPIEIALSFLDIFLPHQHQVYLGLHPERLRSSLHLPVEEQRHPVLMHAIFLWACAFSRTPSLSRHEPLYLARALAFLSDAMQTVDRIIDVLQGCCLIALYLLSHGRLAEGSQYLSTAASFALQWGLHRQVSEQPNPGLGLESHFVLPPARDTVEQGERVLAFWQVYYLDQCWSVLLRRPAIIHDGRDLLSAITVPWPQDISDYEAGNVNSMMDFTTVQAFIHHTQVPNFGFSNFALQSKAAALYEAATRLSATWSSGERLPELALPPAPTDAVPGVAVLSPPEDEMAALENTIARFSNSLLPVHQMHAVQPTDKHCLIIVHTLSQAAIIRLNYHLGETDPMHHDKCMQAARSCLFILRHVSEGDVDFLDPAILPCWGAAANVFLREIARIEAWSAVASTELRGHVATILAAMAKLGQSFHLAGFLASQLQSSLHAL</sequence>
<dbReference type="EMBL" id="MU275895">
    <property type="protein sequence ID" value="KAI0047936.1"/>
    <property type="molecule type" value="Genomic_DNA"/>
</dbReference>
<accession>A0ACB8RV00</accession>
<proteinExistence type="predicted"/>
<name>A0ACB8RV00_9AGAM</name>
<dbReference type="Proteomes" id="UP000814033">
    <property type="component" value="Unassembled WGS sequence"/>
</dbReference>
<organism evidence="1 2">
    <name type="scientific">Auriscalpium vulgare</name>
    <dbReference type="NCBI Taxonomy" id="40419"/>
    <lineage>
        <taxon>Eukaryota</taxon>
        <taxon>Fungi</taxon>
        <taxon>Dikarya</taxon>
        <taxon>Basidiomycota</taxon>
        <taxon>Agaricomycotina</taxon>
        <taxon>Agaricomycetes</taxon>
        <taxon>Russulales</taxon>
        <taxon>Auriscalpiaceae</taxon>
        <taxon>Auriscalpium</taxon>
    </lineage>
</organism>
<evidence type="ECO:0000313" key="1">
    <source>
        <dbReference type="EMBL" id="KAI0047936.1"/>
    </source>
</evidence>
<comment type="caution">
    <text evidence="1">The sequence shown here is derived from an EMBL/GenBank/DDBJ whole genome shotgun (WGS) entry which is preliminary data.</text>
</comment>
<keyword evidence="2" id="KW-1185">Reference proteome</keyword>
<evidence type="ECO:0000313" key="2">
    <source>
        <dbReference type="Proteomes" id="UP000814033"/>
    </source>
</evidence>